<protein>
    <submittedName>
        <fullName evidence="2">DUF4329 domain-containing protein</fullName>
    </submittedName>
</protein>
<sequence length="1143" mass="124865">MNTSRNREKRLARPAITARLPALSPAFVSADDAARFAHRLIGDFRSAEYGGVILKDAQGFYYATRPVKGKTGAFDPTLVISTNPQGHFIQPSGYTCYALYHSHPDNYDALKRGFGRWTESQVHIAVNFFSSIDVLLNSQNAYFARVHYLSGVNGSLIKYVASGSARERALAVRIGEDSSKGILTFNSAVGFVEAAAAAGDLSVVQSSEVWDGKLGVLDADYRPFTPKALQDIAPVIIAQPAFGPTFSSAELALKDVRARIHQTSESLYGVILKRKGVGFFIASEPVTGETDFALQRIFGRDTAGRLRFPEQFDLIGVYCSDGFYRDPSLMPAEEVSIFKNFVYPQTLAKGIEAVRSLAGVGAKRSLALYISTRDGALLKYVSTFASSEQKFLARLPEGEGQGLAILRDMLGGVYKTTTCIRELAGAGELSVLHSSDLWRSEGRVDAGWEPYEGFYRRDMGPSFVTPDDAARYAHKQIASRTASVYGGLIYQRLDNRFVATEPLKGKNETFDASMVYPTELARFVPAGCSVVAVYHSHRVHPLQLWRSKDEEKLFRNMLEPHEVYDAIRNRDWAAIRYFSAQDGALLKYTPSGSPQEAVLGAQLAPPADHPERVRHNTMAMAMRGNSKKPSEYIALVAKTGDLQLVVGSALWGSPGKITDGWRPGIDSGQAVRPPALSPVFAQSEDAVRHVHEQMGARQSGQYGLVLRSTHSEEYVTTLALEGGDFSMDRLYQRDDLTGSYKLPAGFKPLALYVAAPGQIDLQGHLPDKRVYEGFISPLDLVKGLQLAINLQSQTDFLGGNSVLYISTADGALLRFASALDATQLSAGIFKNAGQVLLDQLTARRLTPVEYVRQVAMAGRLEVLVTNGVWAHAGPVSGGWQPFGAQVGGRPERSIRQFPASPVFSYPNDAARYVHGKIKQPHTLNILGGILHHPAYNTYVALDPVVNGEPVNVAETLLETHRVTPGVSSPRVVLPEGFKLASLYFSRDMRNRNAAGEVETLLLRNIPWPEDICYATHTLDLRGLGVAYLYVSTDDGGLLRYWRGSQEARFQLCNTVIGDGWSALGYFEENSQATPVNMLPSDMLTHVLNSGGMHVLVTSSSWPLAGIIASGHTVRAQPEAFDYEGSTPGLPVADLKVGPLRDEL</sequence>
<accession>A0ABW7M1T9</accession>
<dbReference type="Proteomes" id="UP001609821">
    <property type="component" value="Unassembled WGS sequence"/>
</dbReference>
<keyword evidence="3" id="KW-1185">Reference proteome</keyword>
<evidence type="ECO:0000313" key="2">
    <source>
        <dbReference type="EMBL" id="MFH6567820.1"/>
    </source>
</evidence>
<dbReference type="InterPro" id="IPR025479">
    <property type="entry name" value="DUF4329"/>
</dbReference>
<dbReference type="Pfam" id="PF14220">
    <property type="entry name" value="DUF4329"/>
    <property type="match status" value="1"/>
</dbReference>
<dbReference type="RefSeq" id="WP_395247352.1">
    <property type="nucleotide sequence ID" value="NZ_JBINXA010000011.1"/>
</dbReference>
<organism evidence="2 3">
    <name type="scientific">Pseudomonas kulmbachensis</name>
    <dbReference type="NCBI Taxonomy" id="3043408"/>
    <lineage>
        <taxon>Bacteria</taxon>
        <taxon>Pseudomonadati</taxon>
        <taxon>Pseudomonadota</taxon>
        <taxon>Gammaproteobacteria</taxon>
        <taxon>Pseudomonadales</taxon>
        <taxon>Pseudomonadaceae</taxon>
        <taxon>Pseudomonas</taxon>
    </lineage>
</organism>
<evidence type="ECO:0000313" key="3">
    <source>
        <dbReference type="Proteomes" id="UP001609821"/>
    </source>
</evidence>
<dbReference type="EMBL" id="JBINXB010000030">
    <property type="protein sequence ID" value="MFH6567820.1"/>
    <property type="molecule type" value="Genomic_DNA"/>
</dbReference>
<name>A0ABW7M1T9_9PSED</name>
<reference evidence="2 3" key="1">
    <citation type="submission" date="2024-10" db="EMBL/GenBank/DDBJ databases">
        <title>Aeromonas and Pseudomonas from the Cagarras Archipelago, Rio de Janeiro, Brazil.</title>
        <authorList>
            <person name="Canellas A.L.B."/>
            <person name="Laport M.S."/>
        </authorList>
    </citation>
    <scope>NUCLEOTIDE SEQUENCE [LARGE SCALE GENOMIC DNA]</scope>
    <source>
        <strain evidence="2 3">CPF-4</strain>
    </source>
</reference>
<feature type="domain" description="DUF4329" evidence="1">
    <location>
        <begin position="46"/>
        <end position="165"/>
    </location>
</feature>
<comment type="caution">
    <text evidence="2">The sequence shown here is derived from an EMBL/GenBank/DDBJ whole genome shotgun (WGS) entry which is preliminary data.</text>
</comment>
<proteinExistence type="predicted"/>
<gene>
    <name evidence="2" type="ORF">ACHMWK_17815</name>
</gene>
<evidence type="ECO:0000259" key="1">
    <source>
        <dbReference type="Pfam" id="PF14220"/>
    </source>
</evidence>